<dbReference type="EMBL" id="JBBKAJ010000022">
    <property type="protein sequence ID" value="MEJ8633390.1"/>
    <property type="molecule type" value="Genomic_DNA"/>
</dbReference>
<name>A0ACC6PPZ2_9ACTN</name>
<evidence type="ECO:0000313" key="1">
    <source>
        <dbReference type="EMBL" id="MEJ8633390.1"/>
    </source>
</evidence>
<sequence length="184" mass="18965">MATVLSVSGSPSATSRTGRLLRHLDARLALQGHEVLPLDVRTVPAEALLGADFQHPAIVAAAELFARADGVVIGTPVYKASYSGVLKALLDLLPQYALTGKTVLPLATGGTTAHVLAIDYALRPVLSSMGAAHVVQGWFTLDKDITVQEDGGLAIAPHASEALDHVVDQFSSALGRTAVLAAAG</sequence>
<dbReference type="EC" id="1.5.1.38" evidence="1"/>
<dbReference type="Proteomes" id="UP001377168">
    <property type="component" value="Unassembled WGS sequence"/>
</dbReference>
<keyword evidence="2" id="KW-1185">Reference proteome</keyword>
<protein>
    <submittedName>
        <fullName evidence="1">NADPH-dependent FMN reductase</fullName>
        <ecNumber evidence="1">1.5.1.38</ecNumber>
    </submittedName>
</protein>
<comment type="caution">
    <text evidence="1">The sequence shown here is derived from an EMBL/GenBank/DDBJ whole genome shotgun (WGS) entry which is preliminary data.</text>
</comment>
<accession>A0ACC6PPZ2</accession>
<organism evidence="1 2">
    <name type="scientific">Streptomyces achmelvichensis</name>
    <dbReference type="NCBI Taxonomy" id="3134111"/>
    <lineage>
        <taxon>Bacteria</taxon>
        <taxon>Bacillati</taxon>
        <taxon>Actinomycetota</taxon>
        <taxon>Actinomycetes</taxon>
        <taxon>Kitasatosporales</taxon>
        <taxon>Streptomycetaceae</taxon>
        <taxon>Streptomyces</taxon>
    </lineage>
</organism>
<reference evidence="1" key="1">
    <citation type="submission" date="2024-03" db="EMBL/GenBank/DDBJ databases">
        <title>Novel Streptomyces species of biotechnological and ecological value are a feature of Machair soil.</title>
        <authorList>
            <person name="Prole J.R."/>
            <person name="Goodfellow M."/>
            <person name="Allenby N."/>
            <person name="Ward A.C."/>
        </authorList>
    </citation>
    <scope>NUCLEOTIDE SEQUENCE</scope>
    <source>
        <strain evidence="1">MS2.AVA.5</strain>
    </source>
</reference>
<proteinExistence type="predicted"/>
<evidence type="ECO:0000313" key="2">
    <source>
        <dbReference type="Proteomes" id="UP001377168"/>
    </source>
</evidence>
<keyword evidence="1" id="KW-0560">Oxidoreductase</keyword>
<gene>
    <name evidence="1" type="primary">ssuE</name>
    <name evidence="1" type="ORF">WKI67_08270</name>
</gene>